<evidence type="ECO:0000256" key="5">
    <source>
        <dbReference type="ARBA" id="ARBA00022448"/>
    </source>
</evidence>
<dbReference type="InterPro" id="IPR039670">
    <property type="entry name" value="NPC2-like"/>
</dbReference>
<evidence type="ECO:0000256" key="7">
    <source>
        <dbReference type="ARBA" id="ARBA00023055"/>
    </source>
</evidence>
<gene>
    <name evidence="9" type="ORF">RO3G_08174</name>
</gene>
<dbReference type="InParanoid" id="I1C4T9"/>
<keyword evidence="5" id="KW-0813">Transport</keyword>
<dbReference type="InterPro" id="IPR014756">
    <property type="entry name" value="Ig_E-set"/>
</dbReference>
<proteinExistence type="inferred from homology"/>
<dbReference type="eggNOG" id="ENOG502SFRH">
    <property type="taxonomic scope" value="Eukaryota"/>
</dbReference>
<evidence type="ECO:0000256" key="3">
    <source>
        <dbReference type="ARBA" id="ARBA00011245"/>
    </source>
</evidence>
<comment type="similarity">
    <text evidence="2">Belongs to the NPC2 family.</text>
</comment>
<dbReference type="PANTHER" id="PTHR11306:SF0">
    <property type="entry name" value="PHOSPHATIDYLGLYCEROL_PHOSPHATIDYLINOSITOL TRANSFER PROTEIN"/>
    <property type="match status" value="1"/>
</dbReference>
<keyword evidence="10" id="KW-1185">Reference proteome</keyword>
<keyword evidence="7" id="KW-0445">Lipid transport</keyword>
<dbReference type="OrthoDB" id="6409159at2759"/>
<reference evidence="9 10" key="1">
    <citation type="journal article" date="2009" name="PLoS Genet.">
        <title>Genomic analysis of the basal lineage fungus Rhizopus oryzae reveals a whole-genome duplication.</title>
        <authorList>
            <person name="Ma L.-J."/>
            <person name="Ibrahim A.S."/>
            <person name="Skory C."/>
            <person name="Grabherr M.G."/>
            <person name="Burger G."/>
            <person name="Butler M."/>
            <person name="Elias M."/>
            <person name="Idnurm A."/>
            <person name="Lang B.F."/>
            <person name="Sone T."/>
            <person name="Abe A."/>
            <person name="Calvo S.E."/>
            <person name="Corrochano L.M."/>
            <person name="Engels R."/>
            <person name="Fu J."/>
            <person name="Hansberg W."/>
            <person name="Kim J.-M."/>
            <person name="Kodira C.D."/>
            <person name="Koehrsen M.J."/>
            <person name="Liu B."/>
            <person name="Miranda-Saavedra D."/>
            <person name="O'Leary S."/>
            <person name="Ortiz-Castellanos L."/>
            <person name="Poulter R."/>
            <person name="Rodriguez-Romero J."/>
            <person name="Ruiz-Herrera J."/>
            <person name="Shen Y.-Q."/>
            <person name="Zeng Q."/>
            <person name="Galagan J."/>
            <person name="Birren B.W."/>
            <person name="Cuomo C.A."/>
            <person name="Wickes B.L."/>
        </authorList>
    </citation>
    <scope>NUCLEOTIDE SEQUENCE [LARGE SCALE GENOMIC DNA]</scope>
    <source>
        <strain evidence="10">RA 99-880 / ATCC MYA-4621 / FGSC 9543 / NRRL 43880</strain>
    </source>
</reference>
<dbReference type="GO" id="GO:0015918">
    <property type="term" value="P:sterol transport"/>
    <property type="evidence" value="ECO:0007669"/>
    <property type="project" value="InterPro"/>
</dbReference>
<dbReference type="PANTHER" id="PTHR11306">
    <property type="entry name" value="NIEMANN PICK TYPE C2 PROTEIN NPC2-RELATED"/>
    <property type="match status" value="1"/>
</dbReference>
<name>I1C4T9_RHIO9</name>
<dbReference type="Gene3D" id="2.60.40.770">
    <property type="match status" value="1"/>
</dbReference>
<keyword evidence="6" id="KW-0732">Signal</keyword>
<organism evidence="9 10">
    <name type="scientific">Rhizopus delemar (strain RA 99-880 / ATCC MYA-4621 / FGSC 9543 / NRRL 43880)</name>
    <name type="common">Mucormycosis agent</name>
    <name type="synonym">Rhizopus arrhizus var. delemar</name>
    <dbReference type="NCBI Taxonomy" id="246409"/>
    <lineage>
        <taxon>Eukaryota</taxon>
        <taxon>Fungi</taxon>
        <taxon>Fungi incertae sedis</taxon>
        <taxon>Mucoromycota</taxon>
        <taxon>Mucoromycotina</taxon>
        <taxon>Mucoromycetes</taxon>
        <taxon>Mucorales</taxon>
        <taxon>Mucorineae</taxon>
        <taxon>Rhizopodaceae</taxon>
        <taxon>Rhizopus</taxon>
    </lineage>
</organism>
<dbReference type="OMA" id="NTVTCIH"/>
<dbReference type="GO" id="GO:0032934">
    <property type="term" value="F:sterol binding"/>
    <property type="evidence" value="ECO:0007669"/>
    <property type="project" value="InterPro"/>
</dbReference>
<dbReference type="VEuPathDB" id="FungiDB:RO3G_08174"/>
<evidence type="ECO:0000313" key="9">
    <source>
        <dbReference type="EMBL" id="EIE83469.1"/>
    </source>
</evidence>
<comment type="subunit">
    <text evidence="3">Monomer.</text>
</comment>
<feature type="domain" description="MD-2-related lipid-recognition" evidence="8">
    <location>
        <begin position="10"/>
        <end position="135"/>
    </location>
</feature>
<protein>
    <recommendedName>
        <fullName evidence="4">Phosphatidylglycerol/phosphatidylinositol transfer protein</fullName>
    </recommendedName>
</protein>
<dbReference type="SMART" id="SM00737">
    <property type="entry name" value="ML"/>
    <property type="match status" value="1"/>
</dbReference>
<dbReference type="RefSeq" id="XP_067518865.1">
    <property type="nucleotide sequence ID" value="XM_067662764.1"/>
</dbReference>
<comment type="function">
    <text evidence="1">Catalyzes the intermembrane transfer of phosphatidylglycerol and phosphatidylinositol.</text>
</comment>
<evidence type="ECO:0000256" key="1">
    <source>
        <dbReference type="ARBA" id="ARBA00002053"/>
    </source>
</evidence>
<dbReference type="AlphaFoldDB" id="I1C4T9"/>
<evidence type="ECO:0000313" key="10">
    <source>
        <dbReference type="Proteomes" id="UP000009138"/>
    </source>
</evidence>
<accession>I1C4T9</accession>
<dbReference type="EMBL" id="CH476737">
    <property type="protein sequence ID" value="EIE83469.1"/>
    <property type="molecule type" value="Genomic_DNA"/>
</dbReference>
<dbReference type="SUPFAM" id="SSF81296">
    <property type="entry name" value="E set domains"/>
    <property type="match status" value="1"/>
</dbReference>
<evidence type="ECO:0000256" key="2">
    <source>
        <dbReference type="ARBA" id="ARBA00006370"/>
    </source>
</evidence>
<dbReference type="GeneID" id="93615145"/>
<sequence length="138" mass="15074">MTPNDYGDIWSLCENPSSHLLVGYKDGVQISPEIPKTGSDIHVQVQGILSKDVTGGNVDIDLSIMSMIKIKKQFDLCDVLASDIMGHKSCPLSAGDISLDATAWIPKELPRLPLAGNIRISDQENNTLTCIHLNFKLE</sequence>
<evidence type="ECO:0000256" key="4">
    <source>
        <dbReference type="ARBA" id="ARBA00016056"/>
    </source>
</evidence>
<evidence type="ECO:0000259" key="8">
    <source>
        <dbReference type="SMART" id="SM00737"/>
    </source>
</evidence>
<dbReference type="InterPro" id="IPR003172">
    <property type="entry name" value="ML_dom"/>
</dbReference>
<evidence type="ECO:0000256" key="6">
    <source>
        <dbReference type="ARBA" id="ARBA00022729"/>
    </source>
</evidence>
<dbReference type="Proteomes" id="UP000009138">
    <property type="component" value="Unassembled WGS sequence"/>
</dbReference>
<dbReference type="Pfam" id="PF02221">
    <property type="entry name" value="E1_DerP2_DerF2"/>
    <property type="match status" value="1"/>
</dbReference>